<sequence length="45" mass="5344">MGVNCIKLHRVIKFIYQIKPHKTEKNKENGKGCHCMTLPVWQVHR</sequence>
<reference evidence="1" key="2">
    <citation type="journal article" date="2015" name="Fish Shellfish Immunol.">
        <title>Early steps in the European eel (Anguilla anguilla)-Vibrio vulnificus interaction in the gills: Role of the RtxA13 toxin.</title>
        <authorList>
            <person name="Callol A."/>
            <person name="Pajuelo D."/>
            <person name="Ebbesson L."/>
            <person name="Teles M."/>
            <person name="MacKenzie S."/>
            <person name="Amaro C."/>
        </authorList>
    </citation>
    <scope>NUCLEOTIDE SEQUENCE</scope>
</reference>
<dbReference type="EMBL" id="GBXM01059442">
    <property type="protein sequence ID" value="JAH49135.1"/>
    <property type="molecule type" value="Transcribed_RNA"/>
</dbReference>
<accession>A0A0E9T8D4</accession>
<evidence type="ECO:0000313" key="1">
    <source>
        <dbReference type="EMBL" id="JAH49135.1"/>
    </source>
</evidence>
<dbReference type="AlphaFoldDB" id="A0A0E9T8D4"/>
<reference evidence="1" key="1">
    <citation type="submission" date="2014-11" db="EMBL/GenBank/DDBJ databases">
        <authorList>
            <person name="Amaro Gonzalez C."/>
        </authorList>
    </citation>
    <scope>NUCLEOTIDE SEQUENCE</scope>
</reference>
<organism evidence="1">
    <name type="scientific">Anguilla anguilla</name>
    <name type="common">European freshwater eel</name>
    <name type="synonym">Muraena anguilla</name>
    <dbReference type="NCBI Taxonomy" id="7936"/>
    <lineage>
        <taxon>Eukaryota</taxon>
        <taxon>Metazoa</taxon>
        <taxon>Chordata</taxon>
        <taxon>Craniata</taxon>
        <taxon>Vertebrata</taxon>
        <taxon>Euteleostomi</taxon>
        <taxon>Actinopterygii</taxon>
        <taxon>Neopterygii</taxon>
        <taxon>Teleostei</taxon>
        <taxon>Anguilliformes</taxon>
        <taxon>Anguillidae</taxon>
        <taxon>Anguilla</taxon>
    </lineage>
</organism>
<proteinExistence type="predicted"/>
<name>A0A0E9T8D4_ANGAN</name>
<protein>
    <submittedName>
        <fullName evidence="1">Uncharacterized protein</fullName>
    </submittedName>
</protein>